<organism evidence="9 10">
    <name type="scientific">Ancylobacter polymorphus</name>
    <dbReference type="NCBI Taxonomy" id="223390"/>
    <lineage>
        <taxon>Bacteria</taxon>
        <taxon>Pseudomonadati</taxon>
        <taxon>Pseudomonadota</taxon>
        <taxon>Alphaproteobacteria</taxon>
        <taxon>Hyphomicrobiales</taxon>
        <taxon>Xanthobacteraceae</taxon>
        <taxon>Ancylobacter</taxon>
    </lineage>
</organism>
<dbReference type="NCBIfam" id="TIGR00711">
    <property type="entry name" value="efflux_EmrB"/>
    <property type="match status" value="1"/>
</dbReference>
<dbReference type="InterPro" id="IPR011701">
    <property type="entry name" value="MFS"/>
</dbReference>
<comment type="caution">
    <text evidence="9">The sequence shown here is derived from an EMBL/GenBank/DDBJ whole genome shotgun (WGS) entry which is preliminary data.</text>
</comment>
<feature type="transmembrane region" description="Helical" evidence="7">
    <location>
        <begin position="128"/>
        <end position="151"/>
    </location>
</feature>
<dbReference type="InterPro" id="IPR004638">
    <property type="entry name" value="EmrB-like"/>
</dbReference>
<feature type="transmembrane region" description="Helical" evidence="7">
    <location>
        <begin position="289"/>
        <end position="307"/>
    </location>
</feature>
<dbReference type="Gene3D" id="1.20.1250.20">
    <property type="entry name" value="MFS general substrate transporter like domains"/>
    <property type="match status" value="1"/>
</dbReference>
<dbReference type="Proteomes" id="UP001224682">
    <property type="component" value="Unassembled WGS sequence"/>
</dbReference>
<dbReference type="EMBL" id="JAUSUI010000010">
    <property type="protein sequence ID" value="MDQ0304835.1"/>
    <property type="molecule type" value="Genomic_DNA"/>
</dbReference>
<dbReference type="Gene3D" id="1.20.1720.10">
    <property type="entry name" value="Multidrug resistance protein D"/>
    <property type="match status" value="1"/>
</dbReference>
<accession>A0ABU0BG70</accession>
<evidence type="ECO:0000259" key="8">
    <source>
        <dbReference type="PROSITE" id="PS50850"/>
    </source>
</evidence>
<feature type="transmembrane region" description="Helical" evidence="7">
    <location>
        <begin position="189"/>
        <end position="209"/>
    </location>
</feature>
<feature type="transmembrane region" description="Helical" evidence="7">
    <location>
        <begin position="391"/>
        <end position="408"/>
    </location>
</feature>
<comment type="subcellular location">
    <subcellularLocation>
        <location evidence="1">Cell membrane</location>
        <topology evidence="1">Multi-pass membrane protein</topology>
    </subcellularLocation>
</comment>
<evidence type="ECO:0000256" key="2">
    <source>
        <dbReference type="ARBA" id="ARBA00022448"/>
    </source>
</evidence>
<dbReference type="InterPro" id="IPR036259">
    <property type="entry name" value="MFS_trans_sf"/>
</dbReference>
<keyword evidence="4 7" id="KW-0812">Transmembrane</keyword>
<keyword evidence="3" id="KW-1003">Cell membrane</keyword>
<feature type="transmembrane region" description="Helical" evidence="7">
    <location>
        <begin position="345"/>
        <end position="370"/>
    </location>
</feature>
<feature type="transmembrane region" description="Helical" evidence="7">
    <location>
        <begin position="157"/>
        <end position="177"/>
    </location>
</feature>
<reference evidence="9 10" key="1">
    <citation type="submission" date="2023-07" db="EMBL/GenBank/DDBJ databases">
        <title>Genomic Encyclopedia of Type Strains, Phase IV (KMG-IV): sequencing the most valuable type-strain genomes for metagenomic binning, comparative biology and taxonomic classification.</title>
        <authorList>
            <person name="Goeker M."/>
        </authorList>
    </citation>
    <scope>NUCLEOTIDE SEQUENCE [LARGE SCALE GENOMIC DNA]</scope>
    <source>
        <strain evidence="9 10">DSM 2457</strain>
    </source>
</reference>
<dbReference type="PANTHER" id="PTHR42718">
    <property type="entry name" value="MAJOR FACILITATOR SUPERFAMILY MULTIDRUG TRANSPORTER MFSC"/>
    <property type="match status" value="1"/>
</dbReference>
<evidence type="ECO:0000256" key="3">
    <source>
        <dbReference type="ARBA" id="ARBA00022475"/>
    </source>
</evidence>
<evidence type="ECO:0000256" key="6">
    <source>
        <dbReference type="ARBA" id="ARBA00023136"/>
    </source>
</evidence>
<dbReference type="RefSeq" id="WP_307022350.1">
    <property type="nucleotide sequence ID" value="NZ_JAUSUI010000010.1"/>
</dbReference>
<dbReference type="PANTHER" id="PTHR42718:SF46">
    <property type="entry name" value="BLR6921 PROTEIN"/>
    <property type="match status" value="1"/>
</dbReference>
<keyword evidence="5 7" id="KW-1133">Transmembrane helix</keyword>
<dbReference type="PROSITE" id="PS50850">
    <property type="entry name" value="MFS"/>
    <property type="match status" value="1"/>
</dbReference>
<feature type="transmembrane region" description="Helical" evidence="7">
    <location>
        <begin position="69"/>
        <end position="89"/>
    </location>
</feature>
<evidence type="ECO:0000256" key="7">
    <source>
        <dbReference type="SAM" id="Phobius"/>
    </source>
</evidence>
<dbReference type="Pfam" id="PF07690">
    <property type="entry name" value="MFS_1"/>
    <property type="match status" value="1"/>
</dbReference>
<feature type="transmembrane region" description="Helical" evidence="7">
    <location>
        <begin position="95"/>
        <end position="116"/>
    </location>
</feature>
<evidence type="ECO:0000256" key="4">
    <source>
        <dbReference type="ARBA" id="ARBA00022692"/>
    </source>
</evidence>
<evidence type="ECO:0000313" key="10">
    <source>
        <dbReference type="Proteomes" id="UP001224682"/>
    </source>
</evidence>
<protein>
    <submittedName>
        <fullName evidence="9">EmrB/QacA subfamily drug resistance transporter</fullName>
    </submittedName>
</protein>
<proteinExistence type="predicted"/>
<dbReference type="SUPFAM" id="SSF103473">
    <property type="entry name" value="MFS general substrate transporter"/>
    <property type="match status" value="1"/>
</dbReference>
<keyword evidence="10" id="KW-1185">Reference proteome</keyword>
<dbReference type="InterPro" id="IPR020846">
    <property type="entry name" value="MFS_dom"/>
</dbReference>
<keyword evidence="2" id="KW-0813">Transport</keyword>
<feature type="transmembrane region" description="Helical" evidence="7">
    <location>
        <begin position="420"/>
        <end position="441"/>
    </location>
</feature>
<feature type="transmembrane region" description="Helical" evidence="7">
    <location>
        <begin position="37"/>
        <end position="57"/>
    </location>
</feature>
<gene>
    <name evidence="9" type="ORF">J2S75_003885</name>
</gene>
<evidence type="ECO:0000256" key="1">
    <source>
        <dbReference type="ARBA" id="ARBA00004651"/>
    </source>
</evidence>
<sequence>MWKVAFVAILGTLLAQLDATTINVSLAQLAREFRVDLSVVQWVTTGYLLSLTLVLPLNGWLVERVGARTLYIFCFASFVAASALCAVAWSAPSLIAFRLLQGMSGGLLAPMAQMMIARAAGDQMTRVVGIVALPVIFAPVLGPVIAGFILQHGSWRLLFLVNLPVAALAFALALIWLPEDEPSERRRPLDWIGLALLSPGLVLVLIGLGDLGRTAGWAMLAGACVLLAMFVWWAADRGSRALVDLRLFRRRGFGNAAMTQFLSNGVLVGGQTLIPIYLIDGIGRSPTEMGWLLAPLGLGMAITYPLLGRSVGRWGVRAVSTAGALLAFGGTLLLLHLAVHGFEPSVLVLALFIRGMGQSAVGLPAMSAAYSAVARDELPMASTSINIAQRLGGPTLTAICIVFLDWRIGAGGGADGFGAYGWAFLLLSAMTALTVVAALRLPRR</sequence>
<evidence type="ECO:0000313" key="9">
    <source>
        <dbReference type="EMBL" id="MDQ0304835.1"/>
    </source>
</evidence>
<evidence type="ECO:0000256" key="5">
    <source>
        <dbReference type="ARBA" id="ARBA00022989"/>
    </source>
</evidence>
<name>A0ABU0BG70_9HYPH</name>
<keyword evidence="6 7" id="KW-0472">Membrane</keyword>
<feature type="transmembrane region" description="Helical" evidence="7">
    <location>
        <begin position="319"/>
        <end position="339"/>
    </location>
</feature>
<feature type="transmembrane region" description="Helical" evidence="7">
    <location>
        <begin position="256"/>
        <end position="277"/>
    </location>
</feature>
<feature type="transmembrane region" description="Helical" evidence="7">
    <location>
        <begin position="215"/>
        <end position="235"/>
    </location>
</feature>
<feature type="domain" description="Major facilitator superfamily (MFS) profile" evidence="8">
    <location>
        <begin position="4"/>
        <end position="444"/>
    </location>
</feature>